<proteinExistence type="predicted"/>
<organism evidence="2 3">
    <name type="scientific">Actinoallomurus iriomotensis</name>
    <dbReference type="NCBI Taxonomy" id="478107"/>
    <lineage>
        <taxon>Bacteria</taxon>
        <taxon>Bacillati</taxon>
        <taxon>Actinomycetota</taxon>
        <taxon>Actinomycetes</taxon>
        <taxon>Streptosporangiales</taxon>
        <taxon>Thermomonosporaceae</taxon>
        <taxon>Actinoallomurus</taxon>
    </lineage>
</organism>
<dbReference type="AlphaFoldDB" id="A0A9W6RZ54"/>
<keyword evidence="3" id="KW-1185">Reference proteome</keyword>
<evidence type="ECO:0000313" key="3">
    <source>
        <dbReference type="Proteomes" id="UP001165074"/>
    </source>
</evidence>
<evidence type="ECO:0000259" key="1">
    <source>
        <dbReference type="Pfam" id="PF13021"/>
    </source>
</evidence>
<evidence type="ECO:0000313" key="2">
    <source>
        <dbReference type="EMBL" id="GLY85466.1"/>
    </source>
</evidence>
<dbReference type="RefSeq" id="WP_432705926.1">
    <property type="nucleotide sequence ID" value="NZ_BSTK01000004.1"/>
</dbReference>
<feature type="domain" description="DUF3885" evidence="1">
    <location>
        <begin position="13"/>
        <end position="116"/>
    </location>
</feature>
<dbReference type="Proteomes" id="UP001165074">
    <property type="component" value="Unassembled WGS sequence"/>
</dbReference>
<sequence>MSSPTPTTGPEWRWRPDNSLHPNAVLWYTLTSEDDTELEPATEIELRASWMPYEPALLNPLLRAVADDRLGFVILAPSDLRWLYHPYDGGADLITSTVQERDAFRQRHSDWLSSHPLGL</sequence>
<dbReference type="EMBL" id="BSTK01000004">
    <property type="protein sequence ID" value="GLY85466.1"/>
    <property type="molecule type" value="Genomic_DNA"/>
</dbReference>
<dbReference type="InterPro" id="IPR024976">
    <property type="entry name" value="DUF3885"/>
</dbReference>
<gene>
    <name evidence="2" type="ORF">Airi02_033950</name>
</gene>
<protein>
    <recommendedName>
        <fullName evidence="1">DUF3885 domain-containing protein</fullName>
    </recommendedName>
</protein>
<comment type="caution">
    <text evidence="2">The sequence shown here is derived from an EMBL/GenBank/DDBJ whole genome shotgun (WGS) entry which is preliminary data.</text>
</comment>
<name>A0A9W6RZ54_9ACTN</name>
<reference evidence="2" key="1">
    <citation type="submission" date="2023-03" db="EMBL/GenBank/DDBJ databases">
        <title>Actinoallomurus iriomotensis NBRC 103684.</title>
        <authorList>
            <person name="Ichikawa N."/>
            <person name="Sato H."/>
            <person name="Tonouchi N."/>
        </authorList>
    </citation>
    <scope>NUCLEOTIDE SEQUENCE</scope>
    <source>
        <strain evidence="2">NBRC 103684</strain>
    </source>
</reference>
<accession>A0A9W6RZ54</accession>
<dbReference type="Pfam" id="PF13021">
    <property type="entry name" value="DUF3885"/>
    <property type="match status" value="1"/>
</dbReference>